<dbReference type="Gene3D" id="3.10.450.50">
    <property type="match status" value="1"/>
</dbReference>
<dbReference type="Pfam" id="PF07366">
    <property type="entry name" value="SnoaL"/>
    <property type="match status" value="1"/>
</dbReference>
<name>A0A1T4LXI8_9HYPH</name>
<keyword evidence="1" id="KW-0732">Signal</keyword>
<reference evidence="3" key="1">
    <citation type="submission" date="2017-02" db="EMBL/GenBank/DDBJ databases">
        <authorList>
            <person name="Varghese N."/>
            <person name="Submissions S."/>
        </authorList>
    </citation>
    <scope>NUCLEOTIDE SEQUENCE [LARGE SCALE GENOMIC DNA]</scope>
    <source>
        <strain evidence="3">ATCC 27094</strain>
    </source>
</reference>
<sequence>MDRRHLLAGFSLAGLAAQALSSPAANAQEPSAGRQLIDKFAATLSAHDIEAFAALFADSYVNHQVSAAAPVPTSIPPKKASVGFFAARLKGLPDLRVTVEVELATNDMAAASFLYEGTHTATYLGVPATGRRLRFTSCDIFRIADGKFTEHWGMGDIAGVMAQLKG</sequence>
<feature type="chain" id="PRO_5012007024" description="SnoaL-like polyketide cyclase" evidence="1">
    <location>
        <begin position="28"/>
        <end position="166"/>
    </location>
</feature>
<dbReference type="InterPro" id="IPR009959">
    <property type="entry name" value="Cyclase_SnoaL-like"/>
</dbReference>
<keyword evidence="3" id="KW-1185">Reference proteome</keyword>
<accession>A0A1T4LXI8</accession>
<dbReference type="GO" id="GO:0030638">
    <property type="term" value="P:polyketide metabolic process"/>
    <property type="evidence" value="ECO:0007669"/>
    <property type="project" value="InterPro"/>
</dbReference>
<dbReference type="Proteomes" id="UP000190092">
    <property type="component" value="Unassembled WGS sequence"/>
</dbReference>
<organism evidence="2 3">
    <name type="scientific">Enhydrobacter aerosaccus</name>
    <dbReference type="NCBI Taxonomy" id="225324"/>
    <lineage>
        <taxon>Bacteria</taxon>
        <taxon>Pseudomonadati</taxon>
        <taxon>Pseudomonadota</taxon>
        <taxon>Alphaproteobacteria</taxon>
        <taxon>Hyphomicrobiales</taxon>
        <taxon>Enhydrobacter</taxon>
    </lineage>
</organism>
<evidence type="ECO:0000313" key="3">
    <source>
        <dbReference type="Proteomes" id="UP000190092"/>
    </source>
</evidence>
<proteinExistence type="predicted"/>
<dbReference type="EMBL" id="FUWJ01000001">
    <property type="protein sequence ID" value="SJZ59351.1"/>
    <property type="molecule type" value="Genomic_DNA"/>
</dbReference>
<evidence type="ECO:0000256" key="1">
    <source>
        <dbReference type="SAM" id="SignalP"/>
    </source>
</evidence>
<dbReference type="PANTHER" id="PTHR38436:SF1">
    <property type="entry name" value="ESTER CYCLASE"/>
    <property type="match status" value="1"/>
</dbReference>
<protein>
    <recommendedName>
        <fullName evidence="4">SnoaL-like polyketide cyclase</fullName>
    </recommendedName>
</protein>
<dbReference type="InterPro" id="IPR032710">
    <property type="entry name" value="NTF2-like_dom_sf"/>
</dbReference>
<dbReference type="RefSeq" id="WP_170920839.1">
    <property type="nucleotide sequence ID" value="NZ_FUWJ01000001.1"/>
</dbReference>
<evidence type="ECO:0000313" key="2">
    <source>
        <dbReference type="EMBL" id="SJZ59351.1"/>
    </source>
</evidence>
<dbReference type="SUPFAM" id="SSF54427">
    <property type="entry name" value="NTF2-like"/>
    <property type="match status" value="1"/>
</dbReference>
<gene>
    <name evidence="2" type="ORF">SAMN02745126_01763</name>
</gene>
<dbReference type="AlphaFoldDB" id="A0A1T4LXI8"/>
<feature type="signal peptide" evidence="1">
    <location>
        <begin position="1"/>
        <end position="27"/>
    </location>
</feature>
<dbReference type="PANTHER" id="PTHR38436">
    <property type="entry name" value="POLYKETIDE CYCLASE SNOAL-LIKE DOMAIN"/>
    <property type="match status" value="1"/>
</dbReference>
<evidence type="ECO:0008006" key="4">
    <source>
        <dbReference type="Google" id="ProtNLM"/>
    </source>
</evidence>
<dbReference type="STRING" id="225324.SAMN02745126_01763"/>